<keyword evidence="2" id="KW-0812">Transmembrane</keyword>
<feature type="signal peptide" evidence="3">
    <location>
        <begin position="1"/>
        <end position="15"/>
    </location>
</feature>
<keyword evidence="2" id="KW-1133">Transmembrane helix</keyword>
<reference evidence="4 5" key="1">
    <citation type="submission" date="2014-04" db="EMBL/GenBank/DDBJ databases">
        <title>Evolutionary Origins and Diversification of the Mycorrhizal Mutualists.</title>
        <authorList>
            <consortium name="DOE Joint Genome Institute"/>
            <consortium name="Mycorrhizal Genomics Consortium"/>
            <person name="Kohler A."/>
            <person name="Kuo A."/>
            <person name="Nagy L.G."/>
            <person name="Floudas D."/>
            <person name="Copeland A."/>
            <person name="Barry K.W."/>
            <person name="Cichocki N."/>
            <person name="Veneault-Fourrey C."/>
            <person name="LaButti K."/>
            <person name="Lindquist E.A."/>
            <person name="Lipzen A."/>
            <person name="Lundell T."/>
            <person name="Morin E."/>
            <person name="Murat C."/>
            <person name="Riley R."/>
            <person name="Ohm R."/>
            <person name="Sun H."/>
            <person name="Tunlid A."/>
            <person name="Henrissat B."/>
            <person name="Grigoriev I.V."/>
            <person name="Hibbett D.S."/>
            <person name="Martin F."/>
        </authorList>
    </citation>
    <scope>NUCLEOTIDE SEQUENCE [LARGE SCALE GENOMIC DNA]</scope>
    <source>
        <strain evidence="4 5">FD-317 M1</strain>
    </source>
</reference>
<feature type="chain" id="PRO_5012362035" evidence="3">
    <location>
        <begin position="16"/>
        <end position="322"/>
    </location>
</feature>
<keyword evidence="5" id="KW-1185">Reference proteome</keyword>
<feature type="transmembrane region" description="Helical" evidence="2">
    <location>
        <begin position="234"/>
        <end position="252"/>
    </location>
</feature>
<name>A0A0D0CA84_9AGAR</name>
<feature type="compositionally biased region" description="Low complexity" evidence="1">
    <location>
        <begin position="200"/>
        <end position="218"/>
    </location>
</feature>
<evidence type="ECO:0000256" key="1">
    <source>
        <dbReference type="SAM" id="MobiDB-lite"/>
    </source>
</evidence>
<dbReference type="Proteomes" id="UP000053593">
    <property type="component" value="Unassembled WGS sequence"/>
</dbReference>
<organism evidence="4 5">
    <name type="scientific">Collybiopsis luxurians FD-317 M1</name>
    <dbReference type="NCBI Taxonomy" id="944289"/>
    <lineage>
        <taxon>Eukaryota</taxon>
        <taxon>Fungi</taxon>
        <taxon>Dikarya</taxon>
        <taxon>Basidiomycota</taxon>
        <taxon>Agaricomycotina</taxon>
        <taxon>Agaricomycetes</taxon>
        <taxon>Agaricomycetidae</taxon>
        <taxon>Agaricales</taxon>
        <taxon>Marasmiineae</taxon>
        <taxon>Omphalotaceae</taxon>
        <taxon>Collybiopsis</taxon>
        <taxon>Collybiopsis luxurians</taxon>
    </lineage>
</organism>
<evidence type="ECO:0000313" key="5">
    <source>
        <dbReference type="Proteomes" id="UP000053593"/>
    </source>
</evidence>
<gene>
    <name evidence="4" type="ORF">GYMLUDRAFT_245442</name>
</gene>
<dbReference type="OrthoDB" id="3245657at2759"/>
<sequence length="322" mass="35113">MLWSWLRSFSALTLSLHLVSQTALLVGAITLRNITVDDSDPSWIYLPYGAWNIGNTCQGCQAQPNASLVYNRTWHDSAFYAPPNQQTMSYPNVPFTASIFFYGTAVYVYCIILNSVTTPIFGESDMAFYVDNVQVNTYRNSPTENLGTYNYNVPVFSLSSLEFNLHNLTIQNGVANGTNALILLDYIAYTADATVANTSLPSATSPVSTSSATSSSNTPGPPAVSSNSFLGVEIAVPLALFLLIVIVSLYLWRKHCLLKLEIESRPSPNPLLTSTLPSPLPQKYNGVLLSVTPISPYRDSTLLSPSGYESGPLPPAYQDLRV</sequence>
<evidence type="ECO:0000313" key="4">
    <source>
        <dbReference type="EMBL" id="KIK59374.1"/>
    </source>
</evidence>
<evidence type="ECO:0000256" key="2">
    <source>
        <dbReference type="SAM" id="Phobius"/>
    </source>
</evidence>
<protein>
    <submittedName>
        <fullName evidence="4">Unplaced genomic scaffold GYMLUscaffold_32, whole genome shotgun sequence</fullName>
    </submittedName>
</protein>
<proteinExistence type="predicted"/>
<keyword evidence="2" id="KW-0472">Membrane</keyword>
<feature type="region of interest" description="Disordered" evidence="1">
    <location>
        <begin position="200"/>
        <end position="222"/>
    </location>
</feature>
<keyword evidence="3" id="KW-0732">Signal</keyword>
<accession>A0A0D0CA84</accession>
<evidence type="ECO:0000256" key="3">
    <source>
        <dbReference type="SAM" id="SignalP"/>
    </source>
</evidence>
<dbReference type="AlphaFoldDB" id="A0A0D0CA84"/>
<dbReference type="EMBL" id="KN834780">
    <property type="protein sequence ID" value="KIK59374.1"/>
    <property type="molecule type" value="Genomic_DNA"/>
</dbReference>
<dbReference type="HOGENOM" id="CLU_069682_0_0_1"/>